<dbReference type="CDD" id="cd03215">
    <property type="entry name" value="ABC_Carb_Monos_II"/>
    <property type="match status" value="1"/>
</dbReference>
<evidence type="ECO:0000256" key="3">
    <source>
        <dbReference type="ARBA" id="ARBA00022597"/>
    </source>
</evidence>
<dbReference type="InterPro" id="IPR050107">
    <property type="entry name" value="ABC_carbohydrate_import_ATPase"/>
</dbReference>
<dbReference type="PANTHER" id="PTHR43790:SF9">
    <property type="entry name" value="GALACTOFURANOSE TRANSPORTER ATP-BINDING PROTEIN YTFR"/>
    <property type="match status" value="1"/>
</dbReference>
<evidence type="ECO:0000256" key="5">
    <source>
        <dbReference type="ARBA" id="ARBA00022741"/>
    </source>
</evidence>
<gene>
    <name evidence="8" type="ORF">DFR50_10870</name>
</gene>
<dbReference type="PANTHER" id="PTHR43790">
    <property type="entry name" value="CARBOHYDRATE TRANSPORT ATP-BINDING PROTEIN MG119-RELATED"/>
    <property type="match status" value="1"/>
</dbReference>
<keyword evidence="2" id="KW-0813">Transport</keyword>
<feature type="domain" description="ABC transporter" evidence="7">
    <location>
        <begin position="10"/>
        <end position="242"/>
    </location>
</feature>
<evidence type="ECO:0000313" key="9">
    <source>
        <dbReference type="Proteomes" id="UP000253529"/>
    </source>
</evidence>
<dbReference type="OrthoDB" id="9805029at2"/>
<dbReference type="Gene3D" id="3.40.50.300">
    <property type="entry name" value="P-loop containing nucleotide triphosphate hydrolases"/>
    <property type="match status" value="2"/>
</dbReference>
<dbReference type="Proteomes" id="UP000253529">
    <property type="component" value="Unassembled WGS sequence"/>
</dbReference>
<keyword evidence="5" id="KW-0547">Nucleotide-binding</keyword>
<comment type="caution">
    <text evidence="8">The sequence shown here is derived from an EMBL/GenBank/DDBJ whole genome shotgun (WGS) entry which is preliminary data.</text>
</comment>
<dbReference type="AlphaFoldDB" id="A0A366FLD7"/>
<dbReference type="PROSITE" id="PS50893">
    <property type="entry name" value="ABC_TRANSPORTER_2"/>
    <property type="match status" value="2"/>
</dbReference>
<evidence type="ECO:0000256" key="2">
    <source>
        <dbReference type="ARBA" id="ARBA00022448"/>
    </source>
</evidence>
<dbReference type="EMBL" id="QNRK01000008">
    <property type="protein sequence ID" value="RBP15513.1"/>
    <property type="molecule type" value="Genomic_DNA"/>
</dbReference>
<name>A0A366FLD7_9HYPH</name>
<dbReference type="SMART" id="SM00382">
    <property type="entry name" value="AAA"/>
    <property type="match status" value="2"/>
</dbReference>
<dbReference type="RefSeq" id="WP_113888819.1">
    <property type="nucleotide sequence ID" value="NZ_QNRK01000008.1"/>
</dbReference>
<dbReference type="InterPro" id="IPR003439">
    <property type="entry name" value="ABC_transporter-like_ATP-bd"/>
</dbReference>
<dbReference type="SUPFAM" id="SSF52540">
    <property type="entry name" value="P-loop containing nucleoside triphosphate hydrolases"/>
    <property type="match status" value="2"/>
</dbReference>
<keyword evidence="4" id="KW-0677">Repeat</keyword>
<dbReference type="GO" id="GO:0005524">
    <property type="term" value="F:ATP binding"/>
    <property type="evidence" value="ECO:0007669"/>
    <property type="project" value="UniProtKB-KW"/>
</dbReference>
<dbReference type="Pfam" id="PF00005">
    <property type="entry name" value="ABC_tran"/>
    <property type="match status" value="2"/>
</dbReference>
<dbReference type="InterPro" id="IPR027417">
    <property type="entry name" value="P-loop_NTPase"/>
</dbReference>
<dbReference type="CDD" id="cd03216">
    <property type="entry name" value="ABC_Carb_Monos_I"/>
    <property type="match status" value="1"/>
</dbReference>
<dbReference type="PROSITE" id="PS00211">
    <property type="entry name" value="ABC_TRANSPORTER_1"/>
    <property type="match status" value="1"/>
</dbReference>
<feature type="domain" description="ABC transporter" evidence="7">
    <location>
        <begin position="266"/>
        <end position="511"/>
    </location>
</feature>
<keyword evidence="9" id="KW-1185">Reference proteome</keyword>
<keyword evidence="3 8" id="KW-0762">Sugar transport</keyword>
<organism evidence="8 9">
    <name type="scientific">Roseiarcus fermentans</name>
    <dbReference type="NCBI Taxonomy" id="1473586"/>
    <lineage>
        <taxon>Bacteria</taxon>
        <taxon>Pseudomonadati</taxon>
        <taxon>Pseudomonadota</taxon>
        <taxon>Alphaproteobacteria</taxon>
        <taxon>Hyphomicrobiales</taxon>
        <taxon>Roseiarcaceae</taxon>
        <taxon>Roseiarcus</taxon>
    </lineage>
</organism>
<reference evidence="8 9" key="1">
    <citation type="submission" date="2018-06" db="EMBL/GenBank/DDBJ databases">
        <title>Genomic Encyclopedia of Type Strains, Phase IV (KMG-IV): sequencing the most valuable type-strain genomes for metagenomic binning, comparative biology and taxonomic classification.</title>
        <authorList>
            <person name="Goeker M."/>
        </authorList>
    </citation>
    <scope>NUCLEOTIDE SEQUENCE [LARGE SCALE GENOMIC DNA]</scope>
    <source>
        <strain evidence="8 9">DSM 24875</strain>
    </source>
</reference>
<comment type="similarity">
    <text evidence="1">Belongs to the ABC transporter superfamily.</text>
</comment>
<keyword evidence="6 8" id="KW-0067">ATP-binding</keyword>
<protein>
    <submittedName>
        <fullName evidence="8">Simple sugar transport system ATP-binding protein</fullName>
    </submittedName>
</protein>
<evidence type="ECO:0000259" key="7">
    <source>
        <dbReference type="PROSITE" id="PS50893"/>
    </source>
</evidence>
<dbReference type="GO" id="GO:0016887">
    <property type="term" value="F:ATP hydrolysis activity"/>
    <property type="evidence" value="ECO:0007669"/>
    <property type="project" value="InterPro"/>
</dbReference>
<evidence type="ECO:0000256" key="6">
    <source>
        <dbReference type="ARBA" id="ARBA00022840"/>
    </source>
</evidence>
<evidence type="ECO:0000256" key="1">
    <source>
        <dbReference type="ARBA" id="ARBA00005417"/>
    </source>
</evidence>
<evidence type="ECO:0000313" key="8">
    <source>
        <dbReference type="EMBL" id="RBP15513.1"/>
    </source>
</evidence>
<dbReference type="InterPro" id="IPR003593">
    <property type="entry name" value="AAA+_ATPase"/>
</dbReference>
<proteinExistence type="inferred from homology"/>
<evidence type="ECO:0000256" key="4">
    <source>
        <dbReference type="ARBA" id="ARBA00022737"/>
    </source>
</evidence>
<accession>A0A366FLD7</accession>
<dbReference type="InterPro" id="IPR017871">
    <property type="entry name" value="ABC_transporter-like_CS"/>
</dbReference>
<sequence length="511" mass="56393">MNVVSDVVRLKVRNASKVYGGVHAIRNIDVDIRAGEIFGLLGENGAGKSTLCKAIAGAVRLTSGQMWLDGKELNYARPADALADRIVMVYQESSLVPSMTVAQNVVLGQERLVNRLKTLYKTTQATLRALNFNVDPTALVSSLGTAQRQMVEIARAVHNDVRLIIFDEPTATLTPAEKRNFFRLLRSLRANGVSVIYISHALEETLTIADRVMVLRDGEPIVTGDASGFTRETIIRHMVGRTINDTYYATQLNSRDRFQQMRKGEKKLPVVLRVENLRMGGMVRSMSFSVRAGEVTGIAGLIGAGRTEAAKVVSGVLKRDMTNGGRVLLEGRPVRYRTPEQAVADGIVYVTEDRKLDGFFETMAPYRNIHIGWLAKARRLWSPATGRDAARVANPWVERMNVRMLDPRSRLVELSGGNQQKVVIAKSLCQKPKIVFFDEPTRGVDVGSITEIHDFIRSLASDGIAVVVISSYLPEILSISDRVLVARQGQIVEEFPVHEASQDKIMNAAVA</sequence>